<dbReference type="Gene3D" id="2.40.170.20">
    <property type="entry name" value="TonB-dependent receptor, beta-barrel domain"/>
    <property type="match status" value="1"/>
</dbReference>
<dbReference type="InterPro" id="IPR036942">
    <property type="entry name" value="Beta-barrel_TonB_sf"/>
</dbReference>
<keyword evidence="6 7" id="KW-0998">Cell outer membrane</keyword>
<evidence type="ECO:0000256" key="3">
    <source>
        <dbReference type="ARBA" id="ARBA00022452"/>
    </source>
</evidence>
<reference evidence="10 11" key="1">
    <citation type="submission" date="2021-11" db="EMBL/GenBank/DDBJ databases">
        <title>Genomic of Niabella pedocola.</title>
        <authorList>
            <person name="Wu T."/>
        </authorList>
    </citation>
    <scope>NUCLEOTIDE SEQUENCE [LARGE SCALE GENOMIC DNA]</scope>
    <source>
        <strain evidence="10 11">JCM 31011</strain>
    </source>
</reference>
<dbReference type="InterPro" id="IPR012910">
    <property type="entry name" value="Plug_dom"/>
</dbReference>
<sequence length="1067" mass="116703">MRKIVLLLAIFMSICVPGFSQTKTAKGRVVDQAGNPVSNASVLVKGLDLGTITDPEGFFSLNVPVNRNTLVVSAVGMNKVLVEIKSDDPLHVVLTPSEASMDEVVVIAYGKTTKEALTGSVGIIKAGDIEKRPVANIMKTIEGAVPGVIATTGSGQPGSTPAIRIRGFGSINATSEPLFVVDGVPYDGGISNINPDDVASVTVLKDAASTALFGSRGANGVIMITTKRGRKDRNQLSFKIAQGFSNRGIPEYERIGALQYYPIMWQAYRNSLVYPSSGSGISLDSANRVASGLTSRNGIADLLSYNPFNTARNAIVGVDGMLNPSAQLLYGDDLDWERFFMRKGTRKDYGVDFSGGSEKSDYYMSLGYLKEDGFTKQTGFERYTARINVNAQPKKWIKTNLNISGNYSTFNNSNEDGAIANPYSWSRNLGPIYPVYVHDSATGKYVLDENGEKLPDLGSYANTPLGLQYGLKNRVGTSYAGRSGPLELLLNENTSVRTNVSGRSSTDFMILRGLVFTNNLSVDLQSQRESRYENKIIGDGAGVGRSRKVYGSNSIFQATQLLTYDTELAMRHHFNVLAGHESYSQMLTDLNGFRQVQTVLGNTEFPNFTTTNSLTSSVDKYRIESYFSRLIYDFDGRYNFTASLRTDGNSRFSRKSRWGTFGSVGAGWNIHKENFMSAVTWVDQLKLRSSYGVVGVADGIGYYAYQGLYNFSNNASEPGIVQSQSAFFNEDLTWEKNKAFDVGLEFSLFKSRIRGQIEYYYRVSEDLLFEVPAPLSSGLLTTNQNTATMYNKGVELQLSGDLLRTSDWLINTEINLSTVKNQITKMPEKVSEFVTGTKKYSEGHSIYDYWLRQYYGVHPTDGAALYLAANTQASSGIRYMVNKNGGVDTLTTSLSNAKYAYSGSVIPDFYGSLTQKISYKGISLSALFTFQKGGKIYDGEYAGLMSVGTYGAALHTDILNAWQKPGDITNVPRMDNGRTGDFNAGTSTRWLTDASFINIRTITLAYQLPGSVSNMLRIANAQVYAAGENLQLFSARKGMNPQNAFSGVTGSGYPPARVITFGIKASL</sequence>
<evidence type="ECO:0000259" key="9">
    <source>
        <dbReference type="Pfam" id="PF07715"/>
    </source>
</evidence>
<dbReference type="InterPro" id="IPR037066">
    <property type="entry name" value="Plug_dom_sf"/>
</dbReference>
<proteinExistence type="inferred from homology"/>
<dbReference type="NCBIfam" id="TIGR04057">
    <property type="entry name" value="SusC_RagA_signa"/>
    <property type="match status" value="1"/>
</dbReference>
<feature type="signal peptide" evidence="8">
    <location>
        <begin position="1"/>
        <end position="20"/>
    </location>
</feature>
<keyword evidence="4 7" id="KW-0812">Transmembrane</keyword>
<evidence type="ECO:0000256" key="5">
    <source>
        <dbReference type="ARBA" id="ARBA00023136"/>
    </source>
</evidence>
<dbReference type="Proteomes" id="UP001199816">
    <property type="component" value="Unassembled WGS sequence"/>
</dbReference>
<dbReference type="InterPro" id="IPR023997">
    <property type="entry name" value="TonB-dep_OMP_SusC/RagA_CS"/>
</dbReference>
<evidence type="ECO:0000256" key="6">
    <source>
        <dbReference type="ARBA" id="ARBA00023237"/>
    </source>
</evidence>
<keyword evidence="8" id="KW-0732">Signal</keyword>
<evidence type="ECO:0000256" key="7">
    <source>
        <dbReference type="PROSITE-ProRule" id="PRU01360"/>
    </source>
</evidence>
<evidence type="ECO:0000256" key="4">
    <source>
        <dbReference type="ARBA" id="ARBA00022692"/>
    </source>
</evidence>
<feature type="chain" id="PRO_5047449476" evidence="8">
    <location>
        <begin position="21"/>
        <end position="1067"/>
    </location>
</feature>
<dbReference type="SUPFAM" id="SSF56935">
    <property type="entry name" value="Porins"/>
    <property type="match status" value="1"/>
</dbReference>
<keyword evidence="3 7" id="KW-1134">Transmembrane beta strand</keyword>
<evidence type="ECO:0000256" key="2">
    <source>
        <dbReference type="ARBA" id="ARBA00022448"/>
    </source>
</evidence>
<evidence type="ECO:0000313" key="10">
    <source>
        <dbReference type="EMBL" id="MCD2425734.1"/>
    </source>
</evidence>
<dbReference type="InterPro" id="IPR039426">
    <property type="entry name" value="TonB-dep_rcpt-like"/>
</dbReference>
<evidence type="ECO:0000256" key="1">
    <source>
        <dbReference type="ARBA" id="ARBA00004571"/>
    </source>
</evidence>
<keyword evidence="11" id="KW-1185">Reference proteome</keyword>
<evidence type="ECO:0000313" key="11">
    <source>
        <dbReference type="Proteomes" id="UP001199816"/>
    </source>
</evidence>
<dbReference type="EMBL" id="JAJNEC010000007">
    <property type="protein sequence ID" value="MCD2425734.1"/>
    <property type="molecule type" value="Genomic_DNA"/>
</dbReference>
<comment type="caution">
    <text evidence="10">The sequence shown here is derived from an EMBL/GenBank/DDBJ whole genome shotgun (WGS) entry which is preliminary data.</text>
</comment>
<dbReference type="Gene3D" id="2.170.130.10">
    <property type="entry name" value="TonB-dependent receptor, plug domain"/>
    <property type="match status" value="1"/>
</dbReference>
<evidence type="ECO:0000256" key="8">
    <source>
        <dbReference type="SAM" id="SignalP"/>
    </source>
</evidence>
<dbReference type="SUPFAM" id="SSF49464">
    <property type="entry name" value="Carboxypeptidase regulatory domain-like"/>
    <property type="match status" value="1"/>
</dbReference>
<dbReference type="NCBIfam" id="TIGR04056">
    <property type="entry name" value="OMP_RagA_SusC"/>
    <property type="match status" value="1"/>
</dbReference>
<dbReference type="Pfam" id="PF13715">
    <property type="entry name" value="CarbopepD_reg_2"/>
    <property type="match status" value="1"/>
</dbReference>
<keyword evidence="2 7" id="KW-0813">Transport</keyword>
<dbReference type="RefSeq" id="WP_231008298.1">
    <property type="nucleotide sequence ID" value="NZ_JAJNEC010000007.1"/>
</dbReference>
<dbReference type="Gene3D" id="2.60.40.1120">
    <property type="entry name" value="Carboxypeptidase-like, regulatory domain"/>
    <property type="match status" value="1"/>
</dbReference>
<comment type="subcellular location">
    <subcellularLocation>
        <location evidence="1 7">Cell outer membrane</location>
        <topology evidence="1 7">Multi-pass membrane protein</topology>
    </subcellularLocation>
</comment>
<accession>A0ABS8PY53</accession>
<gene>
    <name evidence="10" type="ORF">LQ567_23320</name>
</gene>
<dbReference type="InterPro" id="IPR023996">
    <property type="entry name" value="TonB-dep_OMP_SusC/RagA"/>
</dbReference>
<organism evidence="10 11">
    <name type="scientific">Niabella pedocola</name>
    <dbReference type="NCBI Taxonomy" id="1752077"/>
    <lineage>
        <taxon>Bacteria</taxon>
        <taxon>Pseudomonadati</taxon>
        <taxon>Bacteroidota</taxon>
        <taxon>Chitinophagia</taxon>
        <taxon>Chitinophagales</taxon>
        <taxon>Chitinophagaceae</taxon>
        <taxon>Niabella</taxon>
    </lineage>
</organism>
<protein>
    <submittedName>
        <fullName evidence="10">SusC/RagA family TonB-linked outer membrane protein</fullName>
    </submittedName>
</protein>
<dbReference type="InterPro" id="IPR008969">
    <property type="entry name" value="CarboxyPept-like_regulatory"/>
</dbReference>
<name>A0ABS8PY53_9BACT</name>
<comment type="similarity">
    <text evidence="7">Belongs to the TonB-dependent receptor family.</text>
</comment>
<feature type="domain" description="TonB-dependent receptor plug" evidence="9">
    <location>
        <begin position="114"/>
        <end position="221"/>
    </location>
</feature>
<dbReference type="PROSITE" id="PS52016">
    <property type="entry name" value="TONB_DEPENDENT_REC_3"/>
    <property type="match status" value="1"/>
</dbReference>
<keyword evidence="5 7" id="KW-0472">Membrane</keyword>
<dbReference type="Pfam" id="PF07715">
    <property type="entry name" value="Plug"/>
    <property type="match status" value="1"/>
</dbReference>